<organism evidence="4 5">
    <name type="scientific">Paramicrosporidium saccamoebae</name>
    <dbReference type="NCBI Taxonomy" id="1246581"/>
    <lineage>
        <taxon>Eukaryota</taxon>
        <taxon>Fungi</taxon>
        <taxon>Fungi incertae sedis</taxon>
        <taxon>Cryptomycota</taxon>
        <taxon>Cryptomycota incertae sedis</taxon>
        <taxon>Paramicrosporidium</taxon>
    </lineage>
</organism>
<accession>A0A2H9TH98</accession>
<dbReference type="InterPro" id="IPR007015">
    <property type="entry name" value="DNA_pol_V/MYBBP1A"/>
</dbReference>
<evidence type="ECO:0008006" key="6">
    <source>
        <dbReference type="Google" id="ProtNLM"/>
    </source>
</evidence>
<dbReference type="STRING" id="1246581.A0A2H9TH98"/>
<dbReference type="AlphaFoldDB" id="A0A2H9TH98"/>
<evidence type="ECO:0000256" key="3">
    <source>
        <dbReference type="SAM" id="MobiDB-lite"/>
    </source>
</evidence>
<protein>
    <recommendedName>
        <fullName evidence="6">DNA polymerase V</fullName>
    </recommendedName>
</protein>
<evidence type="ECO:0000256" key="2">
    <source>
        <dbReference type="ARBA" id="ARBA00023242"/>
    </source>
</evidence>
<proteinExistence type="predicted"/>
<dbReference type="PANTHER" id="PTHR13213:SF2">
    <property type="entry name" value="MYB-BINDING PROTEIN 1A"/>
    <property type="match status" value="1"/>
</dbReference>
<sequence>MTVESPVSNAYGVPEQLPQLLSSLMNLDAPLEAIAIDILSLCDSDCHPTLISKTTPFLYEQGELKGKCSVGVTYTLKRLIRGLASISAHTKLSYAFTLVAVLQKYQNDLPAPVMLSWIRKALSKDAVSGDSRMNLTEESAMFSGKLLAFNALAAYIPVADISKEMIVDCMGIWKSKDGLCYLAQSTIVDILSSIDEKVRNVCLAHVECVLADEGFSAKAIALVLALRSKFSLPSFAQKIAGFDADFSQPIGFLPLLSCVDANHLDSPSAFALYRSLLVSLSGTGAFKQCWLEISQTLMHRAKLGEPVLQKLLADLISLETNDIQDLLSESIIEFLVKNSQQQTFNLKQLAVENPSIAVEVLRTCVQENATDFASNMLSDLSVENLDTVLSATESMELSAVAETRLADLHLHLLKPGSPFLSSVVAIQSILSSLVSMKLERQDADSKISSRVQSALVKILSLSHLPCDFGRDKVLSCCLGSIDKHFDLSSKSGKKNFEALDDPVKDAWNVALEITRRVQKRTEKSNLSSDMQCYYQVLMTMTLTGRLLLVLDPLASATIFDDMRECVDRLRKGLDNITDEDHPVDVLVDILVQWQARSSALLRKISDEMFGLLVPFLTRESYESIFRVLTVVPGAENEIMDDDEMMDETEDEMEDEAEDEVEDETEDDDNDSSDDSDAKRPRIATENHIESSEPETMDIQDADPKELELLDMQLSAIMTARKTHQSANDVSRQNLIHFKQRLCDWLQIIVQKSLPEQHFSIKVKMIPTLLEVLRIHSVSKDKVANTKYSKDKELVGKVTSIFDSFYSKPPAVISDEARAETAALLKSLTQSLSENVNGSPMDLRRSFLAFWYVFSGNQHLDAGLNDLLHPIWIKFIKGGDKSHDVNFLSFFEQLRFKSPSTLIQLVSSSETMDLLATSRLYTREKIIRFVEPVLKKPLNDDILKKMGIALFQSLLSMYLSSINPEGFLAKATVAHFRDELPIINSLIAKSRHFIGTEAASLWTPLIDGLTAHVATLKDRIPESQMKSLKDKINSMMALIKSI</sequence>
<dbReference type="PANTHER" id="PTHR13213">
    <property type="entry name" value="MYB-BINDING PROTEIN 1A FAMILY MEMBER"/>
    <property type="match status" value="1"/>
</dbReference>
<dbReference type="GO" id="GO:0005730">
    <property type="term" value="C:nucleolus"/>
    <property type="evidence" value="ECO:0007669"/>
    <property type="project" value="InterPro"/>
</dbReference>
<evidence type="ECO:0000313" key="5">
    <source>
        <dbReference type="Proteomes" id="UP000240830"/>
    </source>
</evidence>
<comment type="subcellular location">
    <subcellularLocation>
        <location evidence="1">Nucleus</location>
    </subcellularLocation>
</comment>
<dbReference type="EMBL" id="MTSL01000191">
    <property type="protein sequence ID" value="PJF17106.1"/>
    <property type="molecule type" value="Genomic_DNA"/>
</dbReference>
<comment type="caution">
    <text evidence="4">The sequence shown here is derived from an EMBL/GenBank/DDBJ whole genome shotgun (WGS) entry which is preliminary data.</text>
</comment>
<name>A0A2H9TH98_9FUNG</name>
<dbReference type="Pfam" id="PF04931">
    <property type="entry name" value="DNA_pol_phi"/>
    <property type="match status" value="2"/>
</dbReference>
<dbReference type="OrthoDB" id="342531at2759"/>
<evidence type="ECO:0000256" key="1">
    <source>
        <dbReference type="ARBA" id="ARBA00004123"/>
    </source>
</evidence>
<feature type="compositionally biased region" description="Acidic residues" evidence="3">
    <location>
        <begin position="637"/>
        <end position="674"/>
    </location>
</feature>
<feature type="compositionally biased region" description="Basic and acidic residues" evidence="3">
    <location>
        <begin position="675"/>
        <end position="690"/>
    </location>
</feature>
<dbReference type="GO" id="GO:0003677">
    <property type="term" value="F:DNA binding"/>
    <property type="evidence" value="ECO:0007669"/>
    <property type="project" value="InterPro"/>
</dbReference>
<feature type="region of interest" description="Disordered" evidence="3">
    <location>
        <begin position="636"/>
        <end position="698"/>
    </location>
</feature>
<keyword evidence="5" id="KW-1185">Reference proteome</keyword>
<dbReference type="Proteomes" id="UP000240830">
    <property type="component" value="Unassembled WGS sequence"/>
</dbReference>
<evidence type="ECO:0000313" key="4">
    <source>
        <dbReference type="EMBL" id="PJF17106.1"/>
    </source>
</evidence>
<dbReference type="GO" id="GO:0006355">
    <property type="term" value="P:regulation of DNA-templated transcription"/>
    <property type="evidence" value="ECO:0007669"/>
    <property type="project" value="InterPro"/>
</dbReference>
<gene>
    <name evidence="4" type="ORF">PSACC_03094</name>
</gene>
<reference evidence="4 5" key="1">
    <citation type="submission" date="2016-10" db="EMBL/GenBank/DDBJ databases">
        <title>The genome of Paramicrosporidium saccamoebae is the missing link in understanding Cryptomycota and Microsporidia evolution.</title>
        <authorList>
            <person name="Quandt C.A."/>
            <person name="Beaudet D."/>
            <person name="Corsaro D."/>
            <person name="Michel R."/>
            <person name="Corradi N."/>
            <person name="James T."/>
        </authorList>
    </citation>
    <scope>NUCLEOTIDE SEQUENCE [LARGE SCALE GENOMIC DNA]</scope>
    <source>
        <strain evidence="4 5">KSL3</strain>
    </source>
</reference>
<keyword evidence="2" id="KW-0539">Nucleus</keyword>